<evidence type="ECO:0000256" key="1">
    <source>
        <dbReference type="ARBA" id="ARBA00022737"/>
    </source>
</evidence>
<gene>
    <name evidence="6" type="ORF">HICCMSTLAB_LOCUS8534</name>
</gene>
<feature type="repeat" description="RCC1" evidence="2">
    <location>
        <begin position="130"/>
        <end position="180"/>
    </location>
</feature>
<dbReference type="PRINTS" id="PR00633">
    <property type="entry name" value="RCCNDNSATION"/>
</dbReference>
<dbReference type="Proteomes" id="UP000786811">
    <property type="component" value="Unassembled WGS sequence"/>
</dbReference>
<feature type="compositionally biased region" description="Basic and acidic residues" evidence="4">
    <location>
        <begin position="372"/>
        <end position="381"/>
    </location>
</feature>
<dbReference type="OrthoDB" id="10253607at2759"/>
<feature type="compositionally biased region" description="Acidic residues" evidence="4">
    <location>
        <begin position="319"/>
        <end position="333"/>
    </location>
</feature>
<dbReference type="InterPro" id="IPR009091">
    <property type="entry name" value="RCC1/BLIP-II"/>
</dbReference>
<keyword evidence="3" id="KW-0175">Coiled coil</keyword>
<dbReference type="Pfam" id="PF25390">
    <property type="entry name" value="WD40_RLD"/>
    <property type="match status" value="1"/>
</dbReference>
<reference evidence="6" key="1">
    <citation type="submission" date="2021-04" db="EMBL/GenBank/DDBJ databases">
        <authorList>
            <person name="Chebbi M.A.C M."/>
        </authorList>
    </citation>
    <scope>NUCLEOTIDE SEQUENCE</scope>
</reference>
<dbReference type="InterPro" id="IPR000408">
    <property type="entry name" value="Reg_chr_condens"/>
</dbReference>
<dbReference type="InterPro" id="IPR058923">
    <property type="entry name" value="RCC1-like_dom"/>
</dbReference>
<protein>
    <submittedName>
        <fullName evidence="6">Similar to RPGR: X-linked retinitis pigmentosa GTPase regulator (Canis lupus familiaris)</fullName>
    </submittedName>
</protein>
<evidence type="ECO:0000313" key="6">
    <source>
        <dbReference type="EMBL" id="CAG5097085.1"/>
    </source>
</evidence>
<dbReference type="PROSITE" id="PS00626">
    <property type="entry name" value="RCC1_2"/>
    <property type="match status" value="2"/>
</dbReference>
<proteinExistence type="predicted"/>
<feature type="region of interest" description="Disordered" evidence="4">
    <location>
        <begin position="286"/>
        <end position="416"/>
    </location>
</feature>
<keyword evidence="1" id="KW-0677">Repeat</keyword>
<feature type="compositionally biased region" description="Low complexity" evidence="4">
    <location>
        <begin position="511"/>
        <end position="522"/>
    </location>
</feature>
<name>A0A8J2HF21_COTCN</name>
<feature type="compositionally biased region" description="Polar residues" evidence="4">
    <location>
        <begin position="439"/>
        <end position="450"/>
    </location>
</feature>
<evidence type="ECO:0000256" key="4">
    <source>
        <dbReference type="SAM" id="MobiDB-lite"/>
    </source>
</evidence>
<dbReference type="EMBL" id="CAJNRD030001121">
    <property type="protein sequence ID" value="CAG5097085.1"/>
    <property type="molecule type" value="Genomic_DNA"/>
</dbReference>
<feature type="compositionally biased region" description="Basic and acidic residues" evidence="4">
    <location>
        <begin position="451"/>
        <end position="487"/>
    </location>
</feature>
<dbReference type="PANTHER" id="PTHR22872:SF9">
    <property type="entry name" value="X-LINKED RETINITIS PIGMENTOSA GTPASE REGULATOR"/>
    <property type="match status" value="1"/>
</dbReference>
<sequence length="677" mass="73245">MGLPDIDNIPDTGAVFTLESGRLFVFGSNDWGQLGLGHKNHVSKPSCVKTLKPEKVTHVACGRAHTLICTGEEKLLACGSDQESQLGRGQISTGDCSTIPVVIYDCGKSGPKILEIAAGSHHSLALTSDGGVLAWGSNLEGQLGLPGTSGLINKPTKVNLPEPIKHISAGYYHSAFLSESGVIYICGEAESGKLGISLDFRTQIAPKSMQLPVKAVSVACGGHHTLILGESGKLFMCGDGRHGKLGLEENENNVHELTLAVKYQELIVTNVACGGCHTILVGHKKDMDNDDEKSKMKINSLPPLKIPNNRMQSESNVKEEDDSINGGTEDTEQLNDKKLETTEGDSSLDNAEKKSETQINSSENGTPLSTDKPLEIDDKLSNDNIDLDYDNNMKNEEDNTVNNNNNFNNNNNNNKNIEDVIKSNEVDAKVEAETIAERPTSSNGQLSINNKVEDKKDEEKSDDSIKENGDDSIKEMSNEETIIKKNSIDMSPPPKPPRQKIDSENSAVIKSNPSSRESSSSSRTQKNKVEPSVPTEPIASHDIDNNVNNDDDDDDNDDVTSIVSDNQKSSSIKSKSSARSKADTDETVAMDETKISQSIATLEKDINNLKDNIVGQVDEKVDKVAKVADDIDNVIRSPPRAGKIMNLFKNKKQVADESTNSSIEPIVKAKSKTCSIL</sequence>
<dbReference type="PANTHER" id="PTHR22872">
    <property type="entry name" value="BTK-BINDING PROTEIN-RELATED"/>
    <property type="match status" value="1"/>
</dbReference>
<accession>A0A8J2HF21</accession>
<feature type="coiled-coil region" evidence="3">
    <location>
        <begin position="592"/>
        <end position="619"/>
    </location>
</feature>
<dbReference type="Gene3D" id="2.130.10.30">
    <property type="entry name" value="Regulator of chromosome condensation 1/beta-lactamase-inhibitor protein II"/>
    <property type="match status" value="1"/>
</dbReference>
<feature type="compositionally biased region" description="Polar residues" evidence="4">
    <location>
        <begin position="357"/>
        <end position="369"/>
    </location>
</feature>
<evidence type="ECO:0000256" key="2">
    <source>
        <dbReference type="PROSITE-ProRule" id="PRU00235"/>
    </source>
</evidence>
<organism evidence="6 7">
    <name type="scientific">Cotesia congregata</name>
    <name type="common">Parasitoid wasp</name>
    <name type="synonym">Apanteles congregatus</name>
    <dbReference type="NCBI Taxonomy" id="51543"/>
    <lineage>
        <taxon>Eukaryota</taxon>
        <taxon>Metazoa</taxon>
        <taxon>Ecdysozoa</taxon>
        <taxon>Arthropoda</taxon>
        <taxon>Hexapoda</taxon>
        <taxon>Insecta</taxon>
        <taxon>Pterygota</taxon>
        <taxon>Neoptera</taxon>
        <taxon>Endopterygota</taxon>
        <taxon>Hymenoptera</taxon>
        <taxon>Apocrita</taxon>
        <taxon>Ichneumonoidea</taxon>
        <taxon>Braconidae</taxon>
        <taxon>Microgastrinae</taxon>
        <taxon>Cotesia</taxon>
    </lineage>
</organism>
<evidence type="ECO:0000259" key="5">
    <source>
        <dbReference type="Pfam" id="PF25390"/>
    </source>
</evidence>
<keyword evidence="7" id="KW-1185">Reference proteome</keyword>
<feature type="repeat" description="RCC1" evidence="2">
    <location>
        <begin position="73"/>
        <end position="129"/>
    </location>
</feature>
<feature type="domain" description="RCC1-like" evidence="5">
    <location>
        <begin position="23"/>
        <end position="284"/>
    </location>
</feature>
<feature type="compositionally biased region" description="Low complexity" evidence="4">
    <location>
        <begin position="559"/>
        <end position="579"/>
    </location>
</feature>
<dbReference type="AlphaFoldDB" id="A0A8J2HF21"/>
<feature type="compositionally biased region" description="Basic and acidic residues" evidence="4">
    <location>
        <begin position="286"/>
        <end position="295"/>
    </location>
</feature>
<feature type="repeat" description="RCC1" evidence="2">
    <location>
        <begin position="181"/>
        <end position="231"/>
    </location>
</feature>
<evidence type="ECO:0000256" key="3">
    <source>
        <dbReference type="SAM" id="Coils"/>
    </source>
</evidence>
<evidence type="ECO:0000313" key="7">
    <source>
        <dbReference type="Proteomes" id="UP000786811"/>
    </source>
</evidence>
<dbReference type="SUPFAM" id="SSF50985">
    <property type="entry name" value="RCC1/BLIP-II"/>
    <property type="match status" value="1"/>
</dbReference>
<feature type="region of interest" description="Disordered" evidence="4">
    <location>
        <begin position="433"/>
        <end position="591"/>
    </location>
</feature>
<comment type="caution">
    <text evidence="6">The sequence shown here is derived from an EMBL/GenBank/DDBJ whole genome shotgun (WGS) entry which is preliminary data.</text>
</comment>
<dbReference type="InterPro" id="IPR051625">
    <property type="entry name" value="Signaling_Regulatory_Domain"/>
</dbReference>
<feature type="compositionally biased region" description="Low complexity" evidence="4">
    <location>
        <begin position="400"/>
        <end position="415"/>
    </location>
</feature>
<feature type="repeat" description="RCC1" evidence="2">
    <location>
        <begin position="21"/>
        <end position="72"/>
    </location>
</feature>
<dbReference type="PROSITE" id="PS50012">
    <property type="entry name" value="RCC1_3"/>
    <property type="match status" value="5"/>
</dbReference>
<feature type="repeat" description="RCC1" evidence="2">
    <location>
        <begin position="232"/>
        <end position="284"/>
    </location>
</feature>
<feature type="compositionally biased region" description="Acidic residues" evidence="4">
    <location>
        <begin position="549"/>
        <end position="558"/>
    </location>
</feature>